<evidence type="ECO:0000313" key="4">
    <source>
        <dbReference type="Proteomes" id="UP000439903"/>
    </source>
</evidence>
<feature type="compositionally biased region" description="Basic and acidic residues" evidence="2">
    <location>
        <begin position="728"/>
        <end position="742"/>
    </location>
</feature>
<sequence length="879" mass="98306">MSSANQLKIEEIRLHILENIKKIDATISQQENAVIIVGETREGKTTLFNYLIGNALFSKENIDCGGFEIYSGIKTYIGDPLNNININNHSISQTSLPLNQGEFWDCPGFGDSRSAQQNIINAYSIYMLTKSIKKLKVLIVVSEATITEKSKKKLLKLIQYLGEIFKNNINLVEGLCLVVTQSNNLNLRNVRYTLDKILRERNGQESFSESQRTILNLLSSRMSPIAMFNAPREDGLISDQDKLEIMNCIDRISYIENFEPSFSLEPEAEHFIEDLIKKFYNDIENFMFGKFYPALQNYIVSVIDSHNDTVKKLRNSLNEFIDELKEIISDDKDLQKFENNLTQILLIINRLKRNDLKDELSKKLFQLDFIKVVKTKSITIEGYTDKWYRFIPNLINIIELLKSGPEIIKEEQVLTFKGTIIGTEDIKKFFETNDITNYKEINVYSLNSIFIDQDITAPGVFLTFISPQLRVIGENRTINLKGKSRNAWKRWITGEPGGNGGHFYAKGRNFINLSSLIIDISGGDGGKGQDGGNGADGLCGPDSGKEIVENKEESALVSRKKVSGATKKILEKGVIESVEKGFKFFFTFNDKYKEVYEVYNPGQEGGNGGRGGVGGNKGSHGTVYIEPNELLKEPTIIKENNEKGINGEDGLPGRGGKNGPKYCGIYINEISYSGFKVYKEFDSESNDSETRTVEIADSKEIVANCTDERVTTLVPTSSKESDTESIDSDERIDSKKSDTNSKNDLKATASRFLTSYLGSAAALGYSALPIMTKQVLKIGSLTGASLAAGLGVSIAIPLVISPVSAHFSSYWEEKPHKLDDKSFVSDGKSPSPLNDKSKSESSLPKDEKSDSDYSKKLSDYNEYYKNNSQVINVFFKNSR</sequence>
<evidence type="ECO:0000256" key="1">
    <source>
        <dbReference type="SAM" id="Coils"/>
    </source>
</evidence>
<reference evidence="3 4" key="1">
    <citation type="journal article" date="2019" name="Environ. Microbiol.">
        <title>At the nexus of three kingdoms: the genome of the mycorrhizal fungus Gigaspora margarita provides insights into plant, endobacterial and fungal interactions.</title>
        <authorList>
            <person name="Venice F."/>
            <person name="Ghignone S."/>
            <person name="Salvioli di Fossalunga A."/>
            <person name="Amselem J."/>
            <person name="Novero M."/>
            <person name="Xianan X."/>
            <person name="Sedzielewska Toro K."/>
            <person name="Morin E."/>
            <person name="Lipzen A."/>
            <person name="Grigoriev I.V."/>
            <person name="Henrissat B."/>
            <person name="Martin F.M."/>
            <person name="Bonfante P."/>
        </authorList>
    </citation>
    <scope>NUCLEOTIDE SEQUENCE [LARGE SCALE GENOMIC DNA]</scope>
    <source>
        <strain evidence="3 4">BEG34</strain>
    </source>
</reference>
<dbReference type="InterPro" id="IPR027417">
    <property type="entry name" value="P-loop_NTPase"/>
</dbReference>
<organism evidence="3 4">
    <name type="scientific">Gigaspora margarita</name>
    <dbReference type="NCBI Taxonomy" id="4874"/>
    <lineage>
        <taxon>Eukaryota</taxon>
        <taxon>Fungi</taxon>
        <taxon>Fungi incertae sedis</taxon>
        <taxon>Mucoromycota</taxon>
        <taxon>Glomeromycotina</taxon>
        <taxon>Glomeromycetes</taxon>
        <taxon>Diversisporales</taxon>
        <taxon>Gigasporaceae</taxon>
        <taxon>Gigaspora</taxon>
    </lineage>
</organism>
<evidence type="ECO:0000256" key="2">
    <source>
        <dbReference type="SAM" id="MobiDB-lite"/>
    </source>
</evidence>
<dbReference type="AlphaFoldDB" id="A0A8H3X9M6"/>
<protein>
    <recommendedName>
        <fullName evidence="5">G domain-containing protein</fullName>
    </recommendedName>
</protein>
<evidence type="ECO:0000313" key="3">
    <source>
        <dbReference type="EMBL" id="KAF0433851.1"/>
    </source>
</evidence>
<accession>A0A8H3X9M6</accession>
<feature type="coiled-coil region" evidence="1">
    <location>
        <begin position="303"/>
        <end position="354"/>
    </location>
</feature>
<dbReference type="SUPFAM" id="SSF52540">
    <property type="entry name" value="P-loop containing nucleoside triphosphate hydrolases"/>
    <property type="match status" value="1"/>
</dbReference>
<feature type="compositionally biased region" description="Basic and acidic residues" evidence="2">
    <location>
        <begin position="835"/>
        <end position="854"/>
    </location>
</feature>
<dbReference type="Gene3D" id="3.40.50.300">
    <property type="entry name" value="P-loop containing nucleotide triphosphate hydrolases"/>
    <property type="match status" value="1"/>
</dbReference>
<evidence type="ECO:0008006" key="5">
    <source>
        <dbReference type="Google" id="ProtNLM"/>
    </source>
</evidence>
<gene>
    <name evidence="3" type="ORF">F8M41_004978</name>
</gene>
<feature type="region of interest" description="Disordered" evidence="2">
    <location>
        <begin position="712"/>
        <end position="742"/>
    </location>
</feature>
<keyword evidence="4" id="KW-1185">Reference proteome</keyword>
<keyword evidence="1" id="KW-0175">Coiled coil</keyword>
<dbReference type="OrthoDB" id="2417544at2759"/>
<dbReference type="EMBL" id="WTPW01001463">
    <property type="protein sequence ID" value="KAF0433851.1"/>
    <property type="molecule type" value="Genomic_DNA"/>
</dbReference>
<feature type="region of interest" description="Disordered" evidence="2">
    <location>
        <begin position="821"/>
        <end position="854"/>
    </location>
</feature>
<comment type="caution">
    <text evidence="3">The sequence shown here is derived from an EMBL/GenBank/DDBJ whole genome shotgun (WGS) entry which is preliminary data.</text>
</comment>
<name>A0A8H3X9M6_GIGMA</name>
<proteinExistence type="predicted"/>
<dbReference type="Proteomes" id="UP000439903">
    <property type="component" value="Unassembled WGS sequence"/>
</dbReference>